<keyword evidence="2" id="KW-1185">Reference proteome</keyword>
<proteinExistence type="predicted"/>
<gene>
    <name evidence="1" type="ORF">EVAR_24028_1</name>
</gene>
<dbReference type="EMBL" id="BGZK01000509">
    <property type="protein sequence ID" value="GBP47777.1"/>
    <property type="molecule type" value="Genomic_DNA"/>
</dbReference>
<evidence type="ECO:0000313" key="2">
    <source>
        <dbReference type="Proteomes" id="UP000299102"/>
    </source>
</evidence>
<reference evidence="1 2" key="1">
    <citation type="journal article" date="2019" name="Commun. Biol.">
        <title>The bagworm genome reveals a unique fibroin gene that provides high tensile strength.</title>
        <authorList>
            <person name="Kono N."/>
            <person name="Nakamura H."/>
            <person name="Ohtoshi R."/>
            <person name="Tomita M."/>
            <person name="Numata K."/>
            <person name="Arakawa K."/>
        </authorList>
    </citation>
    <scope>NUCLEOTIDE SEQUENCE [LARGE SCALE GENOMIC DNA]</scope>
</reference>
<accession>A0A4C1WCB4</accession>
<evidence type="ECO:0000313" key="1">
    <source>
        <dbReference type="EMBL" id="GBP47777.1"/>
    </source>
</evidence>
<dbReference type="Proteomes" id="UP000299102">
    <property type="component" value="Unassembled WGS sequence"/>
</dbReference>
<name>A0A4C1WCB4_EUMVA</name>
<sequence length="141" mass="16075">MCARVVVSRSQIGRRCINRVARRRATAARAKRHVRLRTAHRTADANDVLYLQFSHYAHGKFAFIRTQTTQESLPNELNNDSNGLTDIEHLSKRLVESHKARLKRADNTDLFPSYGRSAAAVSPTELTVRTFKAVLEMDENR</sequence>
<organism evidence="1 2">
    <name type="scientific">Eumeta variegata</name>
    <name type="common">Bagworm moth</name>
    <name type="synonym">Eumeta japonica</name>
    <dbReference type="NCBI Taxonomy" id="151549"/>
    <lineage>
        <taxon>Eukaryota</taxon>
        <taxon>Metazoa</taxon>
        <taxon>Ecdysozoa</taxon>
        <taxon>Arthropoda</taxon>
        <taxon>Hexapoda</taxon>
        <taxon>Insecta</taxon>
        <taxon>Pterygota</taxon>
        <taxon>Neoptera</taxon>
        <taxon>Endopterygota</taxon>
        <taxon>Lepidoptera</taxon>
        <taxon>Glossata</taxon>
        <taxon>Ditrysia</taxon>
        <taxon>Tineoidea</taxon>
        <taxon>Psychidae</taxon>
        <taxon>Oiketicinae</taxon>
        <taxon>Eumeta</taxon>
    </lineage>
</organism>
<comment type="caution">
    <text evidence="1">The sequence shown here is derived from an EMBL/GenBank/DDBJ whole genome shotgun (WGS) entry which is preliminary data.</text>
</comment>
<protein>
    <submittedName>
        <fullName evidence="1">Uncharacterized protein</fullName>
    </submittedName>
</protein>
<dbReference type="AlphaFoldDB" id="A0A4C1WCB4"/>